<gene>
    <name evidence="16" type="primary">LOC100375251</name>
</gene>
<dbReference type="SMART" id="SM00472">
    <property type="entry name" value="MIR"/>
    <property type="match status" value="3"/>
</dbReference>
<dbReference type="PROSITE" id="PS50919">
    <property type="entry name" value="MIR"/>
    <property type="match status" value="2"/>
</dbReference>
<dbReference type="InterPro" id="IPR000699">
    <property type="entry name" value="RIH_dom"/>
</dbReference>
<dbReference type="InterPro" id="IPR015925">
    <property type="entry name" value="Ryanodine_IP3_receptor"/>
</dbReference>
<comment type="subunit">
    <text evidence="13">Homotetramer.</text>
</comment>
<feature type="transmembrane region" description="Helical" evidence="13">
    <location>
        <begin position="2325"/>
        <end position="2350"/>
    </location>
</feature>
<dbReference type="PANTHER" id="PTHR13715">
    <property type="entry name" value="RYANODINE RECEPTOR AND IP3 RECEPTOR"/>
    <property type="match status" value="1"/>
</dbReference>
<evidence type="ECO:0000256" key="2">
    <source>
        <dbReference type="ARBA" id="ARBA00009453"/>
    </source>
</evidence>
<dbReference type="InterPro" id="IPR014821">
    <property type="entry name" value="Ins145_P3_rcpt"/>
</dbReference>
<dbReference type="Proteomes" id="UP000694865">
    <property type="component" value="Unplaced"/>
</dbReference>
<accession>A0ABM0MZF3</accession>
<keyword evidence="3 13" id="KW-0813">Transport</keyword>
<dbReference type="Gene3D" id="2.80.10.50">
    <property type="match status" value="2"/>
</dbReference>
<evidence type="ECO:0000256" key="9">
    <source>
        <dbReference type="ARBA" id="ARBA00023136"/>
    </source>
</evidence>
<protein>
    <recommendedName>
        <fullName evidence="13">Inositol 1,4,5-trisphosphate receptor</fullName>
    </recommendedName>
</protein>
<keyword evidence="13" id="KW-0109">Calcium transport</keyword>
<evidence type="ECO:0000313" key="15">
    <source>
        <dbReference type="Proteomes" id="UP000694865"/>
    </source>
</evidence>
<evidence type="ECO:0000256" key="4">
    <source>
        <dbReference type="ARBA" id="ARBA00022692"/>
    </source>
</evidence>
<dbReference type="InterPro" id="IPR035910">
    <property type="entry name" value="RyR/IP3R_RIH_dom_sf"/>
</dbReference>
<keyword evidence="10 13" id="KW-0675">Receptor</keyword>
<feature type="transmembrane region" description="Helical" evidence="13">
    <location>
        <begin position="2440"/>
        <end position="2462"/>
    </location>
</feature>
<dbReference type="InterPro" id="IPR000493">
    <property type="entry name" value="InsP3_rcpt"/>
</dbReference>
<keyword evidence="7 13" id="KW-1133">Transmembrane helix</keyword>
<keyword evidence="13" id="KW-0106">Calcium</keyword>
<dbReference type="InterPro" id="IPR016093">
    <property type="entry name" value="MIR_motif"/>
</dbReference>
<comment type="function">
    <text evidence="13">Receptor for inositol 1,4,5-trisphosphate, a second messenger that mediates the release of intracellular calcium.</text>
</comment>
<evidence type="ECO:0000256" key="7">
    <source>
        <dbReference type="ARBA" id="ARBA00022989"/>
    </source>
</evidence>
<evidence type="ECO:0000256" key="13">
    <source>
        <dbReference type="RuleBase" id="RU368044"/>
    </source>
</evidence>
<evidence type="ECO:0000256" key="11">
    <source>
        <dbReference type="ARBA" id="ARBA00023286"/>
    </source>
</evidence>
<keyword evidence="4 13" id="KW-0812">Transmembrane</keyword>
<dbReference type="SUPFAM" id="SSF82109">
    <property type="entry name" value="MIR domain"/>
    <property type="match status" value="2"/>
</dbReference>
<reference evidence="16" key="1">
    <citation type="submission" date="2025-08" db="UniProtKB">
        <authorList>
            <consortium name="RefSeq"/>
        </authorList>
    </citation>
    <scope>IDENTIFICATION</scope>
    <source>
        <tissue evidence="16">Testes</tissue>
    </source>
</reference>
<dbReference type="GeneID" id="100375251"/>
<sequence>MVPVAPEKRYYFDTDDCDSLADMYSSLYPSQRILSVISIAESYDKLPHIGSVIARVGSRNSRSSCIMAKWVGKEDRLGVCAIDPCSECRPAIVQQIFRSEIILDVEGKAKKLSHLLARVVWVKKHPMRDFFGKTTSVWGTDIETTHGAEFIPVQRIRNLCICIQDTSILTDSGIVAESIMDTKVSNNTAVSIMDSEMDSAICISVDTLWILLGKVQQSSDKVLQTSGKVQQGSAKYGKVVAKYGKVMAKYGKLVAKNGKVVANDGKVVAKYSKVENKDKTMFSVKSQGLIQVVPIEGVETIEDVHICPDLDIDQINAVKRILRKYSATLTDIPCRKFPKDTTKKLTALKLKISADKEQNNNEQEQKRQHGRPVIYGQIIQLKHKFTDKYIHVSSTQTSATEYSSILVELLEFNAKNAQFRIMPRYKVKSEGEKVHVDDQIVLESVKTAGQYLHVSHNIFGPAFVNSDSFELNLSVRKSGFTLVRYYKPDVEHSGILKAGSLFRLFHKELESYLTAEGTVQTKVTEDVHLRVRKPDPNRPKTLFPSTSSITYWQIENEDMMKGGTMKWGQLCRLKHFTTKKYLHLDDKGGEQQLTLTDTAPDKSTIFRLHPVIHEMDEIQFESYARIEHVASGYWLHGLNEIYKSNRSEMCDSMSDIQWSRAPLKQITASKLMSYDDAFTIQKVDDELVKISYFVSGIVPLLQKCIQYIKRSGMALTKRHSQKIILGLRELQQFMIVNGENIKDRQKLLRNLKVIDILVIITKLPYENRTDKEFIVDIIVECYNVMEQFLCGDSRKNELYLARFSNFFQTQTGKELVSCYATRMVMELFRDNRKTIDRATTKHIDNYVELLRKNKNYNYLDLLGVLCVCDGVSIIDNQQYITDTWLRNKERDACLYLTEVRESGEVYVSTDNKLTWCRLTRFAATEKEHRLFLQHQLDLFAKLCHGRNEAAIQIITDKLKWEEAFYCLKNDDLLPELRAKYCSLIISLFIDVGENISSLERMKLSFVWDEIDTGNRERCTVPDSELKNKYFPQLKKWINDMLSKNKQLTASKVGHNILMKQVLKLVHTLVKFGYYTTQDDIKALLKPIRGLMKGTNDRPRATIKCQGKKMAPTDEEKQNYRNIDRFKKNRETKAVVDVKYMALEIVDLFFNFRFNERLEKCIVQFKQVHGTDTHATVEHLTDIFERTVYFKEDKLTEILLDLSNHKYDKMVQKSLYLINRRYSSYSNLFNRAVQAQLLLTDTSVKVFKECEEKLPVLRRLSAIKMNREQCQTMGEILDFFISCCSLDGGPEEPHSMNQTIFYNSGVLDDMFDILANGLNAEYKYNKSLQEIIKKAFLCLQRMARGNEIVQKSMFDRLDILLDVKGAEAEMAKAFTEVFTGNKTACFKIKIQQVGKIMHLVSQYRNETPEFLELLSALVKVEELNLPIKRNQIYVMKFFMQYRSDVASIIDTTQEEREKVLRADERSPDLIFMSALVDLLATCAEGENRFIESICQTIFSLDELLSILSNPNISNKIKKPFARFTLWVYMNTAGDGAEKLMHERLFWLFLETVIIDIRNLTRYMDNNERRVIQQLRNIPSEVDVSLHYMYDGVFPIIQIFFKQICHLDVYDHRNEQEVVNNLAEVIMEFVRTTVRISMITNMTNFNILMSASRVLLDKSELDNKLAVKGELARYANQTFDTRSVAQQKYQDTYREEEHINHCLNDYANNLRLSYIGENTVDAQLKTNNNNTREYDKGGEEELPLGAEFQEHIQCFMHKTTSDNSLAHSALKNKSRKPKYQRAKKLMEGLMISCNNPKSTEQERLKQEALDIKSLQILRAMIHNEERQLPHNWKENPKKHTDRLMKIESVQNELDNHGAMLQILPLLGRTRERLSHEVLAFLSAMLFNGNVQVQTSLENYFRRSREEHFFMAARNLMHISKISIKEKRALFSQLEARNKMEEDLRMQSNTATSITNSTDKPANGLRISQNSTEGNAMKMDTINSSEVSPDIGDEKNQPKREKMNYFKKDGLIELLFRTLGQMCDGQHTGLQNYLRDQPDNMTSVNIVAETTMFLNILYANFDDTNIALLVELFTTLNEFASGNLANSMVMFDNKIIELINFILRDTNIENRISEHKQLIHELKLVMANLVMSMIEEQSREGSEFANEIMDKIDNDVIHEIMVDYYKKSFAVNTNESDKNCYTQIGFAYFHILMRLQDIDATISKERYILHELKDTDDEHSPTMNTHNQEVIRAWNFYEANSMSVEILRNGDVQKVHFRVKNTNLLRTEVKEKMKWNIKRESQIEKIQDFVHWSQDIVKDINYQNKVLSYRPAKFFILLTVKPILTASYWGAILYILFGLHNVLSACLLVSFFLSNRPRLPSGTDIQNDFRSLIGQEVSRVRQSYLDAKFFSQITFYYIVFFVFSICGTIFYGYFFCFHLLHIVVMNQLLKRVLLAVTLNGKSLLYVFLLGIIVIYIYSIAAFGFFRYDINDEETEMFFCNTTFECFISTARYGLLESFHESIGIPASTDFPTFTTRSIFDVSFYIVVVLIGLNIVFGIIVDTFSELRDSKWRTDEDMRTLCFICGRKSYDFENHGNGFRQHVKLEHNVWSYLFFFIHLNETATNDLTALELHVLNMLEVPDYGFFPVNRALCLNNIETLQH</sequence>
<dbReference type="Gene3D" id="1.25.10.30">
    <property type="entry name" value="IP3 receptor type 1 binding core, RIH domain"/>
    <property type="match status" value="1"/>
</dbReference>
<keyword evidence="9 13" id="KW-0472">Membrane</keyword>
<comment type="similarity">
    <text evidence="2 13">Belongs to the InsP3 receptor family.</text>
</comment>
<name>A0ABM0MZF3_SACKO</name>
<keyword evidence="6 13" id="KW-0256">Endoplasmic reticulum</keyword>
<dbReference type="Pfam" id="PF01365">
    <property type="entry name" value="RYDR_ITPR"/>
    <property type="match status" value="2"/>
</dbReference>
<dbReference type="InterPro" id="IPR013662">
    <property type="entry name" value="RIH_assoc-dom"/>
</dbReference>
<dbReference type="RefSeq" id="XP_006825394.1">
    <property type="nucleotide sequence ID" value="XM_006825331.1"/>
</dbReference>
<evidence type="ECO:0000259" key="14">
    <source>
        <dbReference type="PROSITE" id="PS50919"/>
    </source>
</evidence>
<evidence type="ECO:0000256" key="6">
    <source>
        <dbReference type="ARBA" id="ARBA00022824"/>
    </source>
</evidence>
<evidence type="ECO:0000313" key="16">
    <source>
        <dbReference type="RefSeq" id="XP_006825394.1"/>
    </source>
</evidence>
<keyword evidence="5" id="KW-0677">Repeat</keyword>
<organism evidence="15 16">
    <name type="scientific">Saccoglossus kowalevskii</name>
    <name type="common">Acorn worm</name>
    <dbReference type="NCBI Taxonomy" id="10224"/>
    <lineage>
        <taxon>Eukaryota</taxon>
        <taxon>Metazoa</taxon>
        <taxon>Hemichordata</taxon>
        <taxon>Enteropneusta</taxon>
        <taxon>Harrimaniidae</taxon>
        <taxon>Saccoglossus</taxon>
    </lineage>
</organism>
<evidence type="ECO:0000256" key="1">
    <source>
        <dbReference type="ARBA" id="ARBA00004477"/>
    </source>
</evidence>
<dbReference type="Pfam" id="PF00520">
    <property type="entry name" value="Ion_trans"/>
    <property type="match status" value="1"/>
</dbReference>
<dbReference type="CDD" id="cd23280">
    <property type="entry name" value="beta-trefoil_MIR_itr-1-like"/>
    <property type="match status" value="1"/>
</dbReference>
<keyword evidence="11 13" id="KW-1071">Ligand-gated ion channel</keyword>
<evidence type="ECO:0000256" key="12">
    <source>
        <dbReference type="ARBA" id="ARBA00023303"/>
    </source>
</evidence>
<dbReference type="Pfam" id="PF08454">
    <property type="entry name" value="RIH_assoc"/>
    <property type="match status" value="1"/>
</dbReference>
<keyword evidence="8 13" id="KW-0406">Ion transport</keyword>
<comment type="domain">
    <text evidence="13">The receptor contains a calcium channel in its C-terminal extremity. Its large N-terminal cytoplasmic region has the ligand-binding site in the N-terminus and modulatory sites in the middle portion immediately upstream of the channel region.</text>
</comment>
<dbReference type="SUPFAM" id="SSF100909">
    <property type="entry name" value="IP3 receptor type 1 binding core, domain 2"/>
    <property type="match status" value="2"/>
</dbReference>
<dbReference type="Pfam" id="PF02815">
    <property type="entry name" value="MIR"/>
    <property type="match status" value="1"/>
</dbReference>
<comment type="subcellular location">
    <subcellularLocation>
        <location evidence="1 13">Endoplasmic reticulum membrane</location>
        <topology evidence="1 13">Multi-pass membrane protein</topology>
    </subcellularLocation>
</comment>
<dbReference type="Pfam" id="PF08709">
    <property type="entry name" value="Ins145_P3_rec"/>
    <property type="match status" value="1"/>
</dbReference>
<feature type="transmembrane region" description="Helical" evidence="13">
    <location>
        <begin position="2392"/>
        <end position="2420"/>
    </location>
</feature>
<keyword evidence="13" id="KW-0107">Calcium channel</keyword>
<evidence type="ECO:0000256" key="3">
    <source>
        <dbReference type="ARBA" id="ARBA00022448"/>
    </source>
</evidence>
<evidence type="ECO:0000256" key="10">
    <source>
        <dbReference type="ARBA" id="ARBA00023170"/>
    </source>
</evidence>
<dbReference type="PRINTS" id="PR00779">
    <property type="entry name" value="INSP3RECEPTR"/>
</dbReference>
<dbReference type="Gene3D" id="1.10.287.70">
    <property type="match status" value="1"/>
</dbReference>
<keyword evidence="12 13" id="KW-0407">Ion channel</keyword>
<dbReference type="InterPro" id="IPR005821">
    <property type="entry name" value="Ion_trans_dom"/>
</dbReference>
<comment type="caution">
    <text evidence="13">Lacks conserved residue(s) required for the propagation of feature annotation.</text>
</comment>
<feature type="domain" description="MIR" evidence="14">
    <location>
        <begin position="370"/>
        <end position="424"/>
    </location>
</feature>
<feature type="domain" description="MIR" evidence="14">
    <location>
        <begin position="562"/>
        <end position="611"/>
    </location>
</feature>
<evidence type="ECO:0000256" key="8">
    <source>
        <dbReference type="ARBA" id="ARBA00023065"/>
    </source>
</evidence>
<evidence type="ECO:0000256" key="5">
    <source>
        <dbReference type="ARBA" id="ARBA00022737"/>
    </source>
</evidence>
<proteinExistence type="inferred from homology"/>
<dbReference type="PANTHER" id="PTHR13715:SF99">
    <property type="entry name" value="INOSITOL 1,4,5-TRISPHOSPHATE RECEPTOR-LIKE PROTEIN A"/>
    <property type="match status" value="1"/>
</dbReference>
<feature type="transmembrane region" description="Helical" evidence="13">
    <location>
        <begin position="2518"/>
        <end position="2540"/>
    </location>
</feature>
<keyword evidence="15" id="KW-1185">Reference proteome</keyword>
<dbReference type="InterPro" id="IPR036300">
    <property type="entry name" value="MIR_dom_sf"/>
</dbReference>